<dbReference type="EMBL" id="JBHSMZ010000006">
    <property type="protein sequence ID" value="MFC5548694.1"/>
    <property type="molecule type" value="Genomic_DNA"/>
</dbReference>
<gene>
    <name evidence="3" type="ORF">ACFPO9_09235</name>
</gene>
<dbReference type="Proteomes" id="UP001596086">
    <property type="component" value="Unassembled WGS sequence"/>
</dbReference>
<evidence type="ECO:0000256" key="1">
    <source>
        <dbReference type="SAM" id="Phobius"/>
    </source>
</evidence>
<name>A0ABW0RWY2_9BURK</name>
<keyword evidence="1" id="KW-0472">Membrane</keyword>
<feature type="domain" description="DUF4178" evidence="2">
    <location>
        <begin position="60"/>
        <end position="195"/>
    </location>
</feature>
<evidence type="ECO:0000259" key="2">
    <source>
        <dbReference type="Pfam" id="PF13785"/>
    </source>
</evidence>
<evidence type="ECO:0000313" key="4">
    <source>
        <dbReference type="Proteomes" id="UP001596086"/>
    </source>
</evidence>
<feature type="domain" description="DUF4178" evidence="2">
    <location>
        <begin position="286"/>
        <end position="412"/>
    </location>
</feature>
<reference evidence="4" key="1">
    <citation type="journal article" date="2019" name="Int. J. Syst. Evol. Microbiol.">
        <title>The Global Catalogue of Microorganisms (GCM) 10K type strain sequencing project: providing services to taxonomists for standard genome sequencing and annotation.</title>
        <authorList>
            <consortium name="The Broad Institute Genomics Platform"/>
            <consortium name="The Broad Institute Genome Sequencing Center for Infectious Disease"/>
            <person name="Wu L."/>
            <person name="Ma J."/>
        </authorList>
    </citation>
    <scope>NUCLEOTIDE SEQUENCE [LARGE SCALE GENOMIC DNA]</scope>
    <source>
        <strain evidence="4">CGMCC 4.5798</strain>
    </source>
</reference>
<keyword evidence="4" id="KW-1185">Reference proteome</keyword>
<dbReference type="Pfam" id="PF13785">
    <property type="entry name" value="DUF4178"/>
    <property type="match status" value="2"/>
</dbReference>
<keyword evidence="1" id="KW-1133">Transmembrane helix</keyword>
<dbReference type="InterPro" id="IPR025235">
    <property type="entry name" value="DUF4178"/>
</dbReference>
<organism evidence="3 4">
    <name type="scientific">Massilia aerilata</name>
    <dbReference type="NCBI Taxonomy" id="453817"/>
    <lineage>
        <taxon>Bacteria</taxon>
        <taxon>Pseudomonadati</taxon>
        <taxon>Pseudomonadota</taxon>
        <taxon>Betaproteobacteria</taxon>
        <taxon>Burkholderiales</taxon>
        <taxon>Oxalobacteraceae</taxon>
        <taxon>Telluria group</taxon>
        <taxon>Massilia</taxon>
    </lineage>
</organism>
<keyword evidence="1" id="KW-0812">Transmembrane</keyword>
<evidence type="ECO:0000313" key="3">
    <source>
        <dbReference type="EMBL" id="MFC5548694.1"/>
    </source>
</evidence>
<dbReference type="RefSeq" id="WP_379769767.1">
    <property type="nucleotide sequence ID" value="NZ_JBHSMZ010000006.1"/>
</dbReference>
<feature type="transmembrane region" description="Helical" evidence="1">
    <location>
        <begin position="447"/>
        <end position="479"/>
    </location>
</feature>
<comment type="caution">
    <text evidence="3">The sequence shown here is derived from an EMBL/GenBank/DDBJ whole genome shotgun (WGS) entry which is preliminary data.</text>
</comment>
<proteinExistence type="predicted"/>
<accession>A0ABW0RWY2</accession>
<protein>
    <submittedName>
        <fullName evidence="3">DUF4178 domain-containing protein</fullName>
    </submittedName>
</protein>
<sequence>MQTALQTIACPSCGAPLAFRSHASVMAVCEFCRATVVKDAGSVRDLGKMSEVLEDYSPIQIGTSGSAGGRTFTVVGRIQLRYASGIWNEWFLLFDDGSNGWLGDSSGLYVITTERPLEGSYPGFEMIRPGREVELEAGSFTAAEKRIARCIGGQGELPFRVGEGWEARVADLRQGRAFVTLDYSDGDKPVLYGGSAVTLEQMGCQLLRDDEAIMASAGKYRGKASSLSCPQCGTSINYVPGVTANVICQNCRSELDAATPAVQVLKAGDAAAARHRFTIPLGSGATIVGRQVQVLGAMLRADDEGNQWSEYLLFNPRAGFSWLVETDEGWWRADVMDDWPAAAGSSSVRLDGAAYTHLYDYTARVELALGAFNWKVAAGDSVRVSEYQQGQTRLAAELSAEEFTWSRSTRVSADQVRAWFGLDARAVPSPLAPAGAGATVGAQSGKFLIWLCCLNIVPLVVDFSGAAPWLLIGLLALVLPPRFIKNE</sequence>